<keyword evidence="9" id="KW-1185">Reference proteome</keyword>
<dbReference type="EMBL" id="CP031093">
    <property type="protein sequence ID" value="QCF26845.1"/>
    <property type="molecule type" value="Genomic_DNA"/>
</dbReference>
<feature type="domain" description="Glutaredoxin" evidence="7">
    <location>
        <begin position="4"/>
        <end position="63"/>
    </location>
</feature>
<keyword evidence="2 6" id="KW-0813">Transport</keyword>
<protein>
    <recommendedName>
        <fullName evidence="6">Glutaredoxin</fullName>
    </recommendedName>
</protein>
<reference evidence="8 9" key="1">
    <citation type="submission" date="2018-07" db="EMBL/GenBank/DDBJ databases">
        <title>Marsedoiliclastica nanhaica gen. nov. sp. nov., a novel marine hydrocarbonoclastic bacterium isolated from an in-situ enriched hydrocarbon-degrading consortium in deep-sea sediment.</title>
        <authorList>
            <person name="Dong C."/>
            <person name="Ma T."/>
            <person name="Liu R."/>
            <person name="Shao Z."/>
        </authorList>
    </citation>
    <scope>NUCLEOTIDE SEQUENCE [LARGE SCALE GENOMIC DNA]</scope>
    <source>
        <strain evidence="9">soil36-7</strain>
    </source>
</reference>
<evidence type="ECO:0000256" key="2">
    <source>
        <dbReference type="ARBA" id="ARBA00022448"/>
    </source>
</evidence>
<dbReference type="GO" id="GO:0045454">
    <property type="term" value="P:cell redox homeostasis"/>
    <property type="evidence" value="ECO:0007669"/>
    <property type="project" value="InterPro"/>
</dbReference>
<dbReference type="InterPro" id="IPR036249">
    <property type="entry name" value="Thioredoxin-like_sf"/>
</dbReference>
<dbReference type="KEGG" id="hmi:soil367_13380"/>
<evidence type="ECO:0000259" key="7">
    <source>
        <dbReference type="Pfam" id="PF00462"/>
    </source>
</evidence>
<dbReference type="CDD" id="cd03418">
    <property type="entry name" value="GRX_GRXb_1_3_like"/>
    <property type="match status" value="1"/>
</dbReference>
<gene>
    <name evidence="8" type="primary">grxC</name>
    <name evidence="8" type="ORF">soil367_13380</name>
</gene>
<dbReference type="Pfam" id="PF00462">
    <property type="entry name" value="Glutaredoxin"/>
    <property type="match status" value="1"/>
</dbReference>
<proteinExistence type="inferred from homology"/>
<dbReference type="PANTHER" id="PTHR45694">
    <property type="entry name" value="GLUTAREDOXIN 2"/>
    <property type="match status" value="1"/>
</dbReference>
<keyword evidence="5 6" id="KW-0676">Redox-active center</keyword>
<dbReference type="PRINTS" id="PR00160">
    <property type="entry name" value="GLUTAREDOXIN"/>
</dbReference>
<keyword evidence="3 6" id="KW-0249">Electron transport</keyword>
<dbReference type="InterPro" id="IPR011767">
    <property type="entry name" value="GLR_AS"/>
</dbReference>
<dbReference type="GO" id="GO:0015038">
    <property type="term" value="F:glutathione disulfide oxidoreductase activity"/>
    <property type="evidence" value="ECO:0007669"/>
    <property type="project" value="UniProtKB-UniRule"/>
</dbReference>
<dbReference type="OrthoDB" id="9814618at2"/>
<dbReference type="InterPro" id="IPR014025">
    <property type="entry name" value="Glutaredoxin_subgr"/>
</dbReference>
<name>A0A4P7XJA2_9ALTE</name>
<dbReference type="SUPFAM" id="SSF52833">
    <property type="entry name" value="Thioredoxin-like"/>
    <property type="match status" value="1"/>
</dbReference>
<dbReference type="PANTHER" id="PTHR45694:SF18">
    <property type="entry name" value="GLUTAREDOXIN-1-RELATED"/>
    <property type="match status" value="1"/>
</dbReference>
<evidence type="ECO:0000256" key="6">
    <source>
        <dbReference type="RuleBase" id="RU364065"/>
    </source>
</evidence>
<dbReference type="Gene3D" id="3.40.30.10">
    <property type="entry name" value="Glutaredoxin"/>
    <property type="match status" value="1"/>
</dbReference>
<evidence type="ECO:0000256" key="4">
    <source>
        <dbReference type="ARBA" id="ARBA00023157"/>
    </source>
</evidence>
<keyword evidence="4" id="KW-1015">Disulfide bond</keyword>
<organism evidence="8 9">
    <name type="scientific">Hydrocarboniclastica marina</name>
    <dbReference type="NCBI Taxonomy" id="2259620"/>
    <lineage>
        <taxon>Bacteria</taxon>
        <taxon>Pseudomonadati</taxon>
        <taxon>Pseudomonadota</taxon>
        <taxon>Gammaproteobacteria</taxon>
        <taxon>Alteromonadales</taxon>
        <taxon>Alteromonadaceae</taxon>
        <taxon>Hydrocarboniclastica</taxon>
    </lineage>
</organism>
<evidence type="ECO:0000256" key="3">
    <source>
        <dbReference type="ARBA" id="ARBA00022982"/>
    </source>
</evidence>
<dbReference type="Proteomes" id="UP000298049">
    <property type="component" value="Chromosome"/>
</dbReference>
<evidence type="ECO:0000313" key="9">
    <source>
        <dbReference type="Proteomes" id="UP000298049"/>
    </source>
</evidence>
<keyword evidence="6" id="KW-0963">Cytoplasm</keyword>
<comment type="similarity">
    <text evidence="1 6">Belongs to the glutaredoxin family.</text>
</comment>
<evidence type="ECO:0000256" key="1">
    <source>
        <dbReference type="ARBA" id="ARBA00007787"/>
    </source>
</evidence>
<comment type="function">
    <text evidence="6">Has a glutathione-disulfide oxidoreductase activity in the presence of NADPH and glutathione reductase. Reduces low molecular weight disulfides and proteins.</text>
</comment>
<dbReference type="RefSeq" id="WP_136549551.1">
    <property type="nucleotide sequence ID" value="NZ_CP031093.1"/>
</dbReference>
<dbReference type="NCBIfam" id="TIGR02181">
    <property type="entry name" value="GRX_bact"/>
    <property type="match status" value="1"/>
</dbReference>
<dbReference type="GO" id="GO:0034599">
    <property type="term" value="P:cellular response to oxidative stress"/>
    <property type="evidence" value="ECO:0007669"/>
    <property type="project" value="TreeGrafter"/>
</dbReference>
<sequence length="84" mass="9403">MKPVTIYTTRTCPFCIRAKALLDAEKIPYREIGVDGDSNARAELREKSGQRTVPQIWIGDQHVGGCDELFQVANRGQLQALLED</sequence>
<accession>A0A4P7XJA2</accession>
<dbReference type="PROSITE" id="PS51354">
    <property type="entry name" value="GLUTAREDOXIN_2"/>
    <property type="match status" value="1"/>
</dbReference>
<evidence type="ECO:0000256" key="5">
    <source>
        <dbReference type="ARBA" id="ARBA00023284"/>
    </source>
</evidence>
<dbReference type="InterPro" id="IPR002109">
    <property type="entry name" value="Glutaredoxin"/>
</dbReference>
<evidence type="ECO:0000313" key="8">
    <source>
        <dbReference type="EMBL" id="QCF26845.1"/>
    </source>
</evidence>
<dbReference type="AlphaFoldDB" id="A0A4P7XJA2"/>
<dbReference type="GO" id="GO:0005737">
    <property type="term" value="C:cytoplasm"/>
    <property type="evidence" value="ECO:0007669"/>
    <property type="project" value="TreeGrafter"/>
</dbReference>
<dbReference type="PROSITE" id="PS00195">
    <property type="entry name" value="GLUTAREDOXIN_1"/>
    <property type="match status" value="1"/>
</dbReference>
<dbReference type="InterPro" id="IPR011900">
    <property type="entry name" value="GRX_bact"/>
</dbReference>